<organism evidence="2 3">
    <name type="scientific">Symbiobacterium terraclitae</name>
    <dbReference type="NCBI Taxonomy" id="557451"/>
    <lineage>
        <taxon>Bacteria</taxon>
        <taxon>Bacillati</taxon>
        <taxon>Bacillota</taxon>
        <taxon>Clostridia</taxon>
        <taxon>Eubacteriales</taxon>
        <taxon>Symbiobacteriaceae</taxon>
        <taxon>Symbiobacterium</taxon>
    </lineage>
</organism>
<name>A0ABS4JX14_9FIRM</name>
<dbReference type="EMBL" id="JAGGLG010000047">
    <property type="protein sequence ID" value="MBP2020075.1"/>
    <property type="molecule type" value="Genomic_DNA"/>
</dbReference>
<comment type="caution">
    <text evidence="2">The sequence shown here is derived from an EMBL/GenBank/DDBJ whole genome shotgun (WGS) entry which is preliminary data.</text>
</comment>
<accession>A0ABS4JX14</accession>
<protein>
    <submittedName>
        <fullName evidence="2">Uncharacterized protein</fullName>
    </submittedName>
</protein>
<evidence type="ECO:0000313" key="3">
    <source>
        <dbReference type="Proteomes" id="UP001519289"/>
    </source>
</evidence>
<reference evidence="2 3" key="1">
    <citation type="submission" date="2021-03" db="EMBL/GenBank/DDBJ databases">
        <title>Genomic Encyclopedia of Type Strains, Phase IV (KMG-IV): sequencing the most valuable type-strain genomes for metagenomic binning, comparative biology and taxonomic classification.</title>
        <authorList>
            <person name="Goeker M."/>
        </authorList>
    </citation>
    <scope>NUCLEOTIDE SEQUENCE [LARGE SCALE GENOMIC DNA]</scope>
    <source>
        <strain evidence="2 3">DSM 27138</strain>
    </source>
</reference>
<keyword evidence="3" id="KW-1185">Reference proteome</keyword>
<evidence type="ECO:0000256" key="1">
    <source>
        <dbReference type="SAM" id="MobiDB-lite"/>
    </source>
</evidence>
<gene>
    <name evidence="2" type="ORF">J2Z79_003529</name>
</gene>
<dbReference type="RefSeq" id="WP_209468177.1">
    <property type="nucleotide sequence ID" value="NZ_JAGGLG010000047.1"/>
</dbReference>
<dbReference type="Proteomes" id="UP001519289">
    <property type="component" value="Unassembled WGS sequence"/>
</dbReference>
<proteinExistence type="predicted"/>
<sequence length="45" mass="4846">MANLHLRAAGIDERLIPRSGRTSTRQPFSLPAAVEGGESWAARAQ</sequence>
<evidence type="ECO:0000313" key="2">
    <source>
        <dbReference type="EMBL" id="MBP2020075.1"/>
    </source>
</evidence>
<feature type="region of interest" description="Disordered" evidence="1">
    <location>
        <begin position="17"/>
        <end position="45"/>
    </location>
</feature>